<feature type="domain" description="Bacterial repeat" evidence="1">
    <location>
        <begin position="88"/>
        <end position="161"/>
    </location>
</feature>
<organism evidence="2 3">
    <name type="scientific">Fodinibius salicampi</name>
    <dbReference type="NCBI Taxonomy" id="1920655"/>
    <lineage>
        <taxon>Bacteria</taxon>
        <taxon>Pseudomonadati</taxon>
        <taxon>Balneolota</taxon>
        <taxon>Balneolia</taxon>
        <taxon>Balneolales</taxon>
        <taxon>Balneolaceae</taxon>
        <taxon>Fodinibius</taxon>
    </lineage>
</organism>
<name>A0ABT3Q2D1_9BACT</name>
<reference evidence="2 3" key="1">
    <citation type="submission" date="2021-11" db="EMBL/GenBank/DDBJ databases">
        <title>Aliifidinibius sp. nov., a new bacterium isolated from saline soil.</title>
        <authorList>
            <person name="Galisteo C."/>
            <person name="De La Haba R."/>
            <person name="Sanchez-Porro C."/>
            <person name="Ventosa A."/>
        </authorList>
    </citation>
    <scope>NUCLEOTIDE SEQUENCE [LARGE SCALE GENOMIC DNA]</scope>
    <source>
        <strain evidence="2 3">KACC 190600</strain>
    </source>
</reference>
<feature type="domain" description="Bacterial repeat" evidence="1">
    <location>
        <begin position="163"/>
        <end position="232"/>
    </location>
</feature>
<comment type="caution">
    <text evidence="2">The sequence shown here is derived from an EMBL/GenBank/DDBJ whole genome shotgun (WGS) entry which is preliminary data.</text>
</comment>
<evidence type="ECO:0000313" key="3">
    <source>
        <dbReference type="Proteomes" id="UP001207337"/>
    </source>
</evidence>
<dbReference type="InterPro" id="IPR044060">
    <property type="entry name" value="Bacterial_rp_domain"/>
</dbReference>
<evidence type="ECO:0000313" key="2">
    <source>
        <dbReference type="EMBL" id="MCW9714268.1"/>
    </source>
</evidence>
<gene>
    <name evidence="2" type="ORF">LQ318_15275</name>
</gene>
<feature type="domain" description="Bacterial repeat" evidence="1">
    <location>
        <begin position="18"/>
        <end position="86"/>
    </location>
</feature>
<protein>
    <recommendedName>
        <fullName evidence="1">Bacterial repeat domain-containing protein</fullName>
    </recommendedName>
</protein>
<keyword evidence="3" id="KW-1185">Reference proteome</keyword>
<accession>A0ABT3Q2D1</accession>
<dbReference type="EMBL" id="JAJNDC010000005">
    <property type="protein sequence ID" value="MCW9714268.1"/>
    <property type="molecule type" value="Genomic_DNA"/>
</dbReference>
<evidence type="ECO:0000259" key="1">
    <source>
        <dbReference type="Pfam" id="PF18998"/>
    </source>
</evidence>
<dbReference type="RefSeq" id="WP_345694316.1">
    <property type="nucleotide sequence ID" value="NZ_BAABRS010000005.1"/>
</dbReference>
<dbReference type="Gene3D" id="2.160.20.110">
    <property type="match status" value="1"/>
</dbReference>
<sequence length="555" mass="59541">MSIITCSTNNDTQIYDVNISTSPVDAGSTTPADTSIEEGKQLSLSADANEKYLFTHWSGDVDSTSTNPLSITIDQSYSITANFKIKSYELAINTDGQGVVHEEVLEEKSKDYNHGTIVKLTADPSNHWQFLEWQGAETGAQNPLEITMDKKMEISAVFERKSYPLNISTSGEGDVSLDPNQVEYKYEKSVELTANPPNGWSFSRWKGDYSGQENPVSLSIDSSMSVTAIFENSKFAGGNGTQTYPNKVSTLNQLQAVNQYPEAHFKLVNNIDANATESWNNGKGFNPIGNSDKPFTGSFNGQNFKISNLTIDRINEDAVGFMGQVKNADIKNIILENVNINGDRVVGGIIAYIFQSTFSNSHISGNISGGTYTGGLVGQNSGSEIIQTSADVRVSSDGHSVGGLVGQSQGTILKSNAKGSVSGNEKVGGLLGWHRDGEVRNSYTTTDVSGSENIGGIIGRSENATELSTSYSVGSISGTTNVGGVIGINNGNISSTYWNTETTNQNNGIGSGSSGGVTGLSTSEMSGNEAKNNMPEFNWNEIWVTTENYPILFWE</sequence>
<dbReference type="Proteomes" id="UP001207337">
    <property type="component" value="Unassembled WGS sequence"/>
</dbReference>
<dbReference type="Pfam" id="PF18998">
    <property type="entry name" value="Flg_new_2"/>
    <property type="match status" value="3"/>
</dbReference>
<proteinExistence type="predicted"/>